<feature type="non-terminal residue" evidence="1">
    <location>
        <position position="1"/>
    </location>
</feature>
<sequence length="165" mass="19729">MQFYLAFRFTFQVLYFRLQFFSGFSIYSQVIFNQLIEIQEKSPEKFEGLNINSLTLHDWRKLIAKNWKDPTIQVDQKNFMKAFVQPITQTRFILVFDVKRLHISYAKFCEECQKRNNVQQVFGSKLHSIIMFWSLGNERPRLITLNPILYSANGEVEVINKIIEF</sequence>
<protein>
    <submittedName>
        <fullName evidence="1">Uncharacterized protein</fullName>
    </submittedName>
</protein>
<proteinExistence type="predicted"/>
<reference evidence="1" key="1">
    <citation type="submission" date="2018-05" db="EMBL/GenBank/DDBJ databases">
        <title>Draft genome of Mucuna pruriens seed.</title>
        <authorList>
            <person name="Nnadi N.E."/>
            <person name="Vos R."/>
            <person name="Hasami M.H."/>
            <person name="Devisetty U.K."/>
            <person name="Aguiy J.C."/>
        </authorList>
    </citation>
    <scope>NUCLEOTIDE SEQUENCE [LARGE SCALE GENOMIC DNA]</scope>
    <source>
        <strain evidence="1">JCA_2017</strain>
    </source>
</reference>
<evidence type="ECO:0000313" key="2">
    <source>
        <dbReference type="Proteomes" id="UP000257109"/>
    </source>
</evidence>
<dbReference type="EMBL" id="QJKJ01002923">
    <property type="protein sequence ID" value="RDY00728.1"/>
    <property type="molecule type" value="Genomic_DNA"/>
</dbReference>
<dbReference type="Proteomes" id="UP000257109">
    <property type="component" value="Unassembled WGS sequence"/>
</dbReference>
<evidence type="ECO:0000313" key="1">
    <source>
        <dbReference type="EMBL" id="RDY00728.1"/>
    </source>
</evidence>
<accession>A0A371HD64</accession>
<name>A0A371HD64_MUCPR</name>
<comment type="caution">
    <text evidence="1">The sequence shown here is derived from an EMBL/GenBank/DDBJ whole genome shotgun (WGS) entry which is preliminary data.</text>
</comment>
<organism evidence="1 2">
    <name type="scientific">Mucuna pruriens</name>
    <name type="common">Velvet bean</name>
    <name type="synonym">Dolichos pruriens</name>
    <dbReference type="NCBI Taxonomy" id="157652"/>
    <lineage>
        <taxon>Eukaryota</taxon>
        <taxon>Viridiplantae</taxon>
        <taxon>Streptophyta</taxon>
        <taxon>Embryophyta</taxon>
        <taxon>Tracheophyta</taxon>
        <taxon>Spermatophyta</taxon>
        <taxon>Magnoliopsida</taxon>
        <taxon>eudicotyledons</taxon>
        <taxon>Gunneridae</taxon>
        <taxon>Pentapetalae</taxon>
        <taxon>rosids</taxon>
        <taxon>fabids</taxon>
        <taxon>Fabales</taxon>
        <taxon>Fabaceae</taxon>
        <taxon>Papilionoideae</taxon>
        <taxon>50 kb inversion clade</taxon>
        <taxon>NPAAA clade</taxon>
        <taxon>indigoferoid/millettioid clade</taxon>
        <taxon>Phaseoleae</taxon>
        <taxon>Mucuna</taxon>
    </lineage>
</organism>
<gene>
    <name evidence="1" type="ORF">CR513_16054</name>
</gene>
<keyword evidence="2" id="KW-1185">Reference proteome</keyword>
<dbReference type="AlphaFoldDB" id="A0A371HD64"/>